<keyword evidence="2" id="KW-1185">Reference proteome</keyword>
<dbReference type="Proteomes" id="UP000308600">
    <property type="component" value="Unassembled WGS sequence"/>
</dbReference>
<proteinExistence type="predicted"/>
<accession>A0ACD3AGP4</accession>
<name>A0ACD3AGP4_9AGAR</name>
<sequence length="176" mass="20210">MHHEILPFELWSEIVEIAASFSLHQAATLALVSQAFSDWVQPFLYGTVVYYKKGDGWPLEVARLDWFQARGKHLRNLMWGELQDEQIRLLVSILEICTTIENLAVWGNVHNTDISVLRPALSNLRLRELSINPFALFVNKRFSETEAQDPMFQYVTHLDVVYDEGVICRGSCTSRG</sequence>
<gene>
    <name evidence="1" type="ORF">BDN72DRAFT_251517</name>
</gene>
<dbReference type="EMBL" id="ML208459">
    <property type="protein sequence ID" value="TFK64851.1"/>
    <property type="molecule type" value="Genomic_DNA"/>
</dbReference>
<evidence type="ECO:0000313" key="1">
    <source>
        <dbReference type="EMBL" id="TFK64851.1"/>
    </source>
</evidence>
<protein>
    <submittedName>
        <fullName evidence="1">Uncharacterized protein</fullName>
    </submittedName>
</protein>
<reference evidence="1 2" key="1">
    <citation type="journal article" date="2019" name="Nat. Ecol. Evol.">
        <title>Megaphylogeny resolves global patterns of mushroom evolution.</title>
        <authorList>
            <person name="Varga T."/>
            <person name="Krizsan K."/>
            <person name="Foldi C."/>
            <person name="Dima B."/>
            <person name="Sanchez-Garcia M."/>
            <person name="Sanchez-Ramirez S."/>
            <person name="Szollosi G.J."/>
            <person name="Szarkandi J.G."/>
            <person name="Papp V."/>
            <person name="Albert L."/>
            <person name="Andreopoulos W."/>
            <person name="Angelini C."/>
            <person name="Antonin V."/>
            <person name="Barry K.W."/>
            <person name="Bougher N.L."/>
            <person name="Buchanan P."/>
            <person name="Buyck B."/>
            <person name="Bense V."/>
            <person name="Catcheside P."/>
            <person name="Chovatia M."/>
            <person name="Cooper J."/>
            <person name="Damon W."/>
            <person name="Desjardin D."/>
            <person name="Finy P."/>
            <person name="Geml J."/>
            <person name="Haridas S."/>
            <person name="Hughes K."/>
            <person name="Justo A."/>
            <person name="Karasinski D."/>
            <person name="Kautmanova I."/>
            <person name="Kiss B."/>
            <person name="Kocsube S."/>
            <person name="Kotiranta H."/>
            <person name="LaButti K.M."/>
            <person name="Lechner B.E."/>
            <person name="Liimatainen K."/>
            <person name="Lipzen A."/>
            <person name="Lukacs Z."/>
            <person name="Mihaltcheva S."/>
            <person name="Morgado L.N."/>
            <person name="Niskanen T."/>
            <person name="Noordeloos M.E."/>
            <person name="Ohm R.A."/>
            <person name="Ortiz-Santana B."/>
            <person name="Ovrebo C."/>
            <person name="Racz N."/>
            <person name="Riley R."/>
            <person name="Savchenko A."/>
            <person name="Shiryaev A."/>
            <person name="Soop K."/>
            <person name="Spirin V."/>
            <person name="Szebenyi C."/>
            <person name="Tomsovsky M."/>
            <person name="Tulloss R.E."/>
            <person name="Uehling J."/>
            <person name="Grigoriev I.V."/>
            <person name="Vagvolgyi C."/>
            <person name="Papp T."/>
            <person name="Martin F.M."/>
            <person name="Miettinen O."/>
            <person name="Hibbett D.S."/>
            <person name="Nagy L.G."/>
        </authorList>
    </citation>
    <scope>NUCLEOTIDE SEQUENCE [LARGE SCALE GENOMIC DNA]</scope>
    <source>
        <strain evidence="1 2">NL-1719</strain>
    </source>
</reference>
<evidence type="ECO:0000313" key="2">
    <source>
        <dbReference type="Proteomes" id="UP000308600"/>
    </source>
</evidence>
<organism evidence="1 2">
    <name type="scientific">Pluteus cervinus</name>
    <dbReference type="NCBI Taxonomy" id="181527"/>
    <lineage>
        <taxon>Eukaryota</taxon>
        <taxon>Fungi</taxon>
        <taxon>Dikarya</taxon>
        <taxon>Basidiomycota</taxon>
        <taxon>Agaricomycotina</taxon>
        <taxon>Agaricomycetes</taxon>
        <taxon>Agaricomycetidae</taxon>
        <taxon>Agaricales</taxon>
        <taxon>Pluteineae</taxon>
        <taxon>Pluteaceae</taxon>
        <taxon>Pluteus</taxon>
    </lineage>
</organism>